<dbReference type="InParanoid" id="A0A4S2MVU6"/>
<sequence>MTRTSSCGMSMTIKQSFGSTEILAPGCGKSVLSAFLSKEVSLRKVNQLAMAYFFCDDKDDRLGTASATLANWLAQLLSQVPNMIVHFAAESTEKEKTS</sequence>
<feature type="domain" description="Nephrocystin 3-like N-terminal" evidence="2">
    <location>
        <begin position="25"/>
        <end position="95"/>
    </location>
</feature>
<dbReference type="Proteomes" id="UP000298138">
    <property type="component" value="Unassembled WGS sequence"/>
</dbReference>
<organism evidence="3 4">
    <name type="scientific">Ascodesmis nigricans</name>
    <dbReference type="NCBI Taxonomy" id="341454"/>
    <lineage>
        <taxon>Eukaryota</taxon>
        <taxon>Fungi</taxon>
        <taxon>Dikarya</taxon>
        <taxon>Ascomycota</taxon>
        <taxon>Pezizomycotina</taxon>
        <taxon>Pezizomycetes</taxon>
        <taxon>Pezizales</taxon>
        <taxon>Ascodesmidaceae</taxon>
        <taxon>Ascodesmis</taxon>
    </lineage>
</organism>
<gene>
    <name evidence="3" type="ORF">EX30DRAFT_49533</name>
</gene>
<reference evidence="3 4" key="1">
    <citation type="submission" date="2019-04" db="EMBL/GenBank/DDBJ databases">
        <title>Comparative genomics and transcriptomics to analyze fruiting body development in filamentous ascomycetes.</title>
        <authorList>
            <consortium name="DOE Joint Genome Institute"/>
            <person name="Lutkenhaus R."/>
            <person name="Traeger S."/>
            <person name="Breuer J."/>
            <person name="Kuo A."/>
            <person name="Lipzen A."/>
            <person name="Pangilinan J."/>
            <person name="Dilworth D."/>
            <person name="Sandor L."/>
            <person name="Poggeler S."/>
            <person name="Barry K."/>
            <person name="Grigoriev I.V."/>
            <person name="Nowrousian M."/>
        </authorList>
    </citation>
    <scope>NUCLEOTIDE SEQUENCE [LARGE SCALE GENOMIC DNA]</scope>
    <source>
        <strain evidence="3 4">CBS 389.68</strain>
    </source>
</reference>
<protein>
    <recommendedName>
        <fullName evidence="2">Nephrocystin 3-like N-terminal domain-containing protein</fullName>
    </recommendedName>
</protein>
<proteinExistence type="predicted"/>
<evidence type="ECO:0000313" key="4">
    <source>
        <dbReference type="Proteomes" id="UP000298138"/>
    </source>
</evidence>
<accession>A0A4S2MVU6</accession>
<evidence type="ECO:0000313" key="3">
    <source>
        <dbReference type="EMBL" id="TGZ80707.1"/>
    </source>
</evidence>
<evidence type="ECO:0000259" key="2">
    <source>
        <dbReference type="Pfam" id="PF24883"/>
    </source>
</evidence>
<evidence type="ECO:0000256" key="1">
    <source>
        <dbReference type="ARBA" id="ARBA00022737"/>
    </source>
</evidence>
<dbReference type="Pfam" id="PF24883">
    <property type="entry name" value="NPHP3_N"/>
    <property type="match status" value="1"/>
</dbReference>
<dbReference type="InterPro" id="IPR056884">
    <property type="entry name" value="NPHP3-like_N"/>
</dbReference>
<keyword evidence="4" id="KW-1185">Reference proteome</keyword>
<keyword evidence="1" id="KW-0677">Repeat</keyword>
<dbReference type="EMBL" id="ML220123">
    <property type="protein sequence ID" value="TGZ80707.1"/>
    <property type="molecule type" value="Genomic_DNA"/>
</dbReference>
<name>A0A4S2MVU6_9PEZI</name>
<dbReference type="AlphaFoldDB" id="A0A4S2MVU6"/>
<dbReference type="OrthoDB" id="538223at2759"/>